<dbReference type="Pfam" id="PF06114">
    <property type="entry name" value="Peptidase_M78"/>
    <property type="match status" value="1"/>
</dbReference>
<name>D1CIM2_THET1</name>
<feature type="domain" description="IrrE N-terminal-like" evidence="1">
    <location>
        <begin position="93"/>
        <end position="179"/>
    </location>
</feature>
<evidence type="ECO:0000313" key="2">
    <source>
        <dbReference type="EMBL" id="ACZ43593.1"/>
    </source>
</evidence>
<evidence type="ECO:0000259" key="1">
    <source>
        <dbReference type="Pfam" id="PF06114"/>
    </source>
</evidence>
<dbReference type="Proteomes" id="UP000000323">
    <property type="component" value="Chromosome 2"/>
</dbReference>
<dbReference type="HOGENOM" id="CLU_1453780_0_0_0"/>
<gene>
    <name evidence="2" type="ordered locus">Tter_2705</name>
</gene>
<dbReference type="eggNOG" id="COG2856">
    <property type="taxonomic scope" value="Bacteria"/>
</dbReference>
<accession>D1CIM2</accession>
<evidence type="ECO:0000313" key="3">
    <source>
        <dbReference type="Proteomes" id="UP000000323"/>
    </source>
</evidence>
<dbReference type="OrthoDB" id="9794834at2"/>
<dbReference type="AlphaFoldDB" id="D1CIM2"/>
<protein>
    <recommendedName>
        <fullName evidence="1">IrrE N-terminal-like domain-containing protein</fullName>
    </recommendedName>
</protein>
<reference evidence="3" key="1">
    <citation type="journal article" date="2010" name="Stand. Genomic Sci.">
        <title>Complete genome sequence of 'Thermobaculum terrenum' type strain (YNP1).</title>
        <authorList>
            <person name="Kiss H."/>
            <person name="Cleland D."/>
            <person name="Lapidus A."/>
            <person name="Lucas S."/>
            <person name="Glavina Del Rio T."/>
            <person name="Nolan M."/>
            <person name="Tice H."/>
            <person name="Han C."/>
            <person name="Goodwin L."/>
            <person name="Pitluck S."/>
            <person name="Liolios K."/>
            <person name="Ivanova N."/>
            <person name="Mavromatis K."/>
            <person name="Ovchinnikova G."/>
            <person name="Pati A."/>
            <person name="Chen A."/>
            <person name="Palaniappan K."/>
            <person name="Land M."/>
            <person name="Hauser L."/>
            <person name="Chang Y."/>
            <person name="Jeffries C."/>
            <person name="Lu M."/>
            <person name="Brettin T."/>
            <person name="Detter J."/>
            <person name="Goker M."/>
            <person name="Tindall B."/>
            <person name="Beck B."/>
            <person name="McDermott T."/>
            <person name="Woyke T."/>
            <person name="Bristow J."/>
            <person name="Eisen J."/>
            <person name="Markowitz V."/>
            <person name="Hugenholtz P."/>
            <person name="Kyrpides N."/>
            <person name="Klenk H."/>
            <person name="Cheng J."/>
        </authorList>
    </citation>
    <scope>NUCLEOTIDE SEQUENCE [LARGE SCALE GENOMIC DNA]</scope>
    <source>
        <strain evidence="3">ATCC BAA-798 / YNP1</strain>
    </source>
</reference>
<dbReference type="PANTHER" id="PTHR43236">
    <property type="entry name" value="ANTITOXIN HIGA1"/>
    <property type="match status" value="1"/>
</dbReference>
<keyword evidence="3" id="KW-1185">Reference proteome</keyword>
<dbReference type="EMBL" id="CP001826">
    <property type="protein sequence ID" value="ACZ43593.1"/>
    <property type="molecule type" value="Genomic_DNA"/>
</dbReference>
<dbReference type="InterPro" id="IPR052345">
    <property type="entry name" value="Rad_response_metalloprotease"/>
</dbReference>
<dbReference type="PANTHER" id="PTHR43236:SF1">
    <property type="entry name" value="BLL7220 PROTEIN"/>
    <property type="match status" value="1"/>
</dbReference>
<dbReference type="STRING" id="525904.Tter_2705"/>
<dbReference type="RefSeq" id="WP_012876624.1">
    <property type="nucleotide sequence ID" value="NC_013526.1"/>
</dbReference>
<dbReference type="InterPro" id="IPR010359">
    <property type="entry name" value="IrrE_HExxH"/>
</dbReference>
<sequence length="186" mass="20784">MRLLGASPRSWQEIEGIATQILRECCPERLVVPGRVNVLKIAQEYLPRAQGVLFAVGDTPPGIEAYVLFDTPLSPPRLVLSPKTYASLLEEGPRARFTTAHEIGHAVMHLADYRRLGNVLTRRMRLEPYRSAERQADVFASRLLMPTRAFLLAVREHGPDLGVLTDIFGTSLSTTRIRLRELGVLS</sequence>
<organism evidence="2 3">
    <name type="scientific">Thermobaculum terrenum (strain ATCC BAA-798 / CCMEE 7001 / YNP1)</name>
    <dbReference type="NCBI Taxonomy" id="525904"/>
    <lineage>
        <taxon>Bacteria</taxon>
        <taxon>Bacillati</taxon>
        <taxon>Chloroflexota</taxon>
        <taxon>Chloroflexia</taxon>
        <taxon>Candidatus Thermobaculales</taxon>
        <taxon>Candidatus Thermobaculaceae</taxon>
        <taxon>Thermobaculum</taxon>
    </lineage>
</organism>
<proteinExistence type="predicted"/>
<dbReference type="KEGG" id="ttr:Tter_2705"/>
<dbReference type="Gene3D" id="1.10.10.2910">
    <property type="match status" value="1"/>
</dbReference>